<gene>
    <name evidence="2" type="ORF">IAC58_03375</name>
</gene>
<dbReference type="GO" id="GO:0016651">
    <property type="term" value="F:oxidoreductase activity, acting on NAD(P)H"/>
    <property type="evidence" value="ECO:0007669"/>
    <property type="project" value="UniProtKB-ARBA"/>
</dbReference>
<reference evidence="2" key="1">
    <citation type="submission" date="2020-10" db="EMBL/GenBank/DDBJ databases">
        <authorList>
            <person name="Gilroy R."/>
        </authorList>
    </citation>
    <scope>NUCLEOTIDE SEQUENCE</scope>
    <source>
        <strain evidence="2">11159</strain>
    </source>
</reference>
<dbReference type="InterPro" id="IPR008254">
    <property type="entry name" value="Flavodoxin/NO_synth"/>
</dbReference>
<dbReference type="InterPro" id="IPR052200">
    <property type="entry name" value="Protoporphyrinogen_IX_DH"/>
</dbReference>
<evidence type="ECO:0000259" key="1">
    <source>
        <dbReference type="Pfam" id="PF12641"/>
    </source>
</evidence>
<dbReference type="Pfam" id="PF12641">
    <property type="entry name" value="Flavodoxin_3"/>
    <property type="match status" value="1"/>
</dbReference>
<dbReference type="PANTHER" id="PTHR38030">
    <property type="entry name" value="PROTOPORPHYRINOGEN IX DEHYDROGENASE [MENAQUINONE]"/>
    <property type="match status" value="1"/>
</dbReference>
<evidence type="ECO:0000313" key="3">
    <source>
        <dbReference type="Proteomes" id="UP000823613"/>
    </source>
</evidence>
<evidence type="ECO:0000313" key="2">
    <source>
        <dbReference type="EMBL" id="MBO8427575.1"/>
    </source>
</evidence>
<name>A0A9D9DIW7_9BACL</name>
<feature type="domain" description="Flavodoxin-like" evidence="1">
    <location>
        <begin position="4"/>
        <end position="133"/>
    </location>
</feature>
<dbReference type="SUPFAM" id="SSF52218">
    <property type="entry name" value="Flavoproteins"/>
    <property type="match status" value="1"/>
</dbReference>
<proteinExistence type="predicted"/>
<sequence>MNKLIIYESIHHQNTYKLCKHLKDKYNFDLISIDELDKDTFNFNNYDLIGLASGIYGFEYSKEIIDLLNSGSIRNKKVFILYTSAMDKDSFSKKIIEVVSTNNKVIGVYHCKGYCTFSFFKWFGGVNKNRPNESDIKLLDSFIENILKSNDL</sequence>
<dbReference type="InterPro" id="IPR029039">
    <property type="entry name" value="Flavoprotein-like_sf"/>
</dbReference>
<dbReference type="AlphaFoldDB" id="A0A9D9DIW7"/>
<dbReference type="GO" id="GO:0006783">
    <property type="term" value="P:heme biosynthetic process"/>
    <property type="evidence" value="ECO:0007669"/>
    <property type="project" value="TreeGrafter"/>
</dbReference>
<dbReference type="GO" id="GO:0070819">
    <property type="term" value="F:menaquinone-dependent protoporphyrinogen oxidase activity"/>
    <property type="evidence" value="ECO:0007669"/>
    <property type="project" value="TreeGrafter"/>
</dbReference>
<dbReference type="GO" id="GO:0010181">
    <property type="term" value="F:FMN binding"/>
    <property type="evidence" value="ECO:0007669"/>
    <property type="project" value="InterPro"/>
</dbReference>
<organism evidence="2 3">
    <name type="scientific">Candidatus Onthovivens merdipullorum</name>
    <dbReference type="NCBI Taxonomy" id="2840889"/>
    <lineage>
        <taxon>Bacteria</taxon>
        <taxon>Bacillati</taxon>
        <taxon>Bacillota</taxon>
        <taxon>Bacilli</taxon>
        <taxon>Bacillales</taxon>
        <taxon>Candidatus Onthovivens</taxon>
    </lineage>
</organism>
<comment type="caution">
    <text evidence="2">The sequence shown here is derived from an EMBL/GenBank/DDBJ whole genome shotgun (WGS) entry which is preliminary data.</text>
</comment>
<protein>
    <submittedName>
        <fullName evidence="2">Flavodoxin</fullName>
    </submittedName>
</protein>
<dbReference type="Proteomes" id="UP000823613">
    <property type="component" value="Unassembled WGS sequence"/>
</dbReference>
<dbReference type="PANTHER" id="PTHR38030:SF2">
    <property type="entry name" value="PROTOPORPHYRINOGEN IX DEHYDROGENASE [QUINONE]"/>
    <property type="match status" value="1"/>
</dbReference>
<accession>A0A9D9DIW7</accession>
<dbReference type="Gene3D" id="3.40.50.360">
    <property type="match status" value="1"/>
</dbReference>
<reference evidence="2" key="2">
    <citation type="journal article" date="2021" name="PeerJ">
        <title>Extensive microbial diversity within the chicken gut microbiome revealed by metagenomics and culture.</title>
        <authorList>
            <person name="Gilroy R."/>
            <person name="Ravi A."/>
            <person name="Getino M."/>
            <person name="Pursley I."/>
            <person name="Horton D.L."/>
            <person name="Alikhan N.F."/>
            <person name="Baker D."/>
            <person name="Gharbi K."/>
            <person name="Hall N."/>
            <person name="Watson M."/>
            <person name="Adriaenssens E.M."/>
            <person name="Foster-Nyarko E."/>
            <person name="Jarju S."/>
            <person name="Secka A."/>
            <person name="Antonio M."/>
            <person name="Oren A."/>
            <person name="Chaudhuri R.R."/>
            <person name="La Ragione R."/>
            <person name="Hildebrand F."/>
            <person name="Pallen M.J."/>
        </authorList>
    </citation>
    <scope>NUCLEOTIDE SEQUENCE</scope>
    <source>
        <strain evidence="2">11159</strain>
    </source>
</reference>
<dbReference type="EMBL" id="JADIMY010000072">
    <property type="protein sequence ID" value="MBO8427575.1"/>
    <property type="molecule type" value="Genomic_DNA"/>
</dbReference>